<dbReference type="Proteomes" id="UP000789702">
    <property type="component" value="Unassembled WGS sequence"/>
</dbReference>
<accession>A0ACA9MQG9</accession>
<dbReference type="EMBL" id="CAJVPU010010225">
    <property type="protein sequence ID" value="CAG8603614.1"/>
    <property type="molecule type" value="Genomic_DNA"/>
</dbReference>
<reference evidence="1" key="1">
    <citation type="submission" date="2021-06" db="EMBL/GenBank/DDBJ databases">
        <authorList>
            <person name="Kallberg Y."/>
            <person name="Tangrot J."/>
            <person name="Rosling A."/>
        </authorList>
    </citation>
    <scope>NUCLEOTIDE SEQUENCE</scope>
    <source>
        <strain evidence="1">IL203A</strain>
    </source>
</reference>
<proteinExistence type="predicted"/>
<evidence type="ECO:0000313" key="2">
    <source>
        <dbReference type="Proteomes" id="UP000789702"/>
    </source>
</evidence>
<comment type="caution">
    <text evidence="1">The sequence shown here is derived from an EMBL/GenBank/DDBJ whole genome shotgun (WGS) entry which is preliminary data.</text>
</comment>
<evidence type="ECO:0000313" key="1">
    <source>
        <dbReference type="EMBL" id="CAG8603614.1"/>
    </source>
</evidence>
<protein>
    <submittedName>
        <fullName evidence="1">2421_t:CDS:1</fullName>
    </submittedName>
</protein>
<keyword evidence="2" id="KW-1185">Reference proteome</keyword>
<organism evidence="1 2">
    <name type="scientific">Dentiscutata heterogama</name>
    <dbReference type="NCBI Taxonomy" id="1316150"/>
    <lineage>
        <taxon>Eukaryota</taxon>
        <taxon>Fungi</taxon>
        <taxon>Fungi incertae sedis</taxon>
        <taxon>Mucoromycota</taxon>
        <taxon>Glomeromycotina</taxon>
        <taxon>Glomeromycetes</taxon>
        <taxon>Diversisporales</taxon>
        <taxon>Gigasporaceae</taxon>
        <taxon>Dentiscutata</taxon>
    </lineage>
</organism>
<gene>
    <name evidence="1" type="ORF">DHETER_LOCUS7350</name>
</gene>
<feature type="non-terminal residue" evidence="1">
    <location>
        <position position="179"/>
    </location>
</feature>
<sequence>MKLSYCICILLLKFQLSYVLVKVYTPIPHHSHSAILIGNKLFILDGDANNTSTDLSNIVGAFKQSRAAASASSPNKNIIFLVGGAFGNSNYGIPLIYIFDTVKNVWNIPTIQGIQPPTLIHFDNRLDILDTIRLTWSKESQLQASILRDRYSVTLLPNSIIAYIGKFDTSSGPMNLKEV</sequence>
<name>A0ACA9MQG9_9GLOM</name>